<proteinExistence type="predicted"/>
<dbReference type="InterPro" id="IPR005939">
    <property type="entry name" value="BLH_phosphatase-like"/>
</dbReference>
<dbReference type="EMBL" id="CP006773">
    <property type="protein sequence ID" value="AHC99357.1"/>
    <property type="molecule type" value="Genomic_DNA"/>
</dbReference>
<organism evidence="2 3">
    <name type="scientific">Leisingera methylohalidivorans DSM 14336</name>
    <dbReference type="NCBI Taxonomy" id="999552"/>
    <lineage>
        <taxon>Bacteria</taxon>
        <taxon>Pseudomonadati</taxon>
        <taxon>Pseudomonadota</taxon>
        <taxon>Alphaproteobacteria</taxon>
        <taxon>Rhodobacterales</taxon>
        <taxon>Roseobacteraceae</taxon>
        <taxon>Leisingera</taxon>
    </lineage>
</organism>
<keyword evidence="3" id="KW-1185">Reference proteome</keyword>
<dbReference type="Pfam" id="PF04273">
    <property type="entry name" value="BLH_phosphatase"/>
    <property type="match status" value="1"/>
</dbReference>
<name>V9VMY3_9RHOB</name>
<protein>
    <recommendedName>
        <fullName evidence="1">Beta-lactamase hydrolase-like protein phosphatase-like domain-containing protein</fullName>
    </recommendedName>
</protein>
<dbReference type="KEGG" id="lmd:METH_00400"/>
<reference evidence="2 3" key="1">
    <citation type="submission" date="2013-09" db="EMBL/GenBank/DDBJ databases">
        <authorList>
            <consortium name="DOE Joint Genome Institute"/>
            <person name="Klenk H.-P."/>
            <person name="Huntemann M."/>
            <person name="Han J."/>
            <person name="Chen A."/>
            <person name="Kyrpides N."/>
            <person name="Mavromatis K."/>
            <person name="Markowitz V."/>
            <person name="Palaniappan K."/>
            <person name="Ivanova N."/>
            <person name="Schaumberg A."/>
            <person name="Pati A."/>
            <person name="Liolios K."/>
            <person name="Nordberg H.P."/>
            <person name="Cantor M.N."/>
            <person name="Hua S.X."/>
            <person name="Woyke T."/>
        </authorList>
    </citation>
    <scope>NUCLEOTIDE SEQUENCE [LARGE SCALE GENOMIC DNA]</scope>
    <source>
        <strain evidence="2 3">DSM 14336</strain>
    </source>
</reference>
<dbReference type="InterPro" id="IPR029021">
    <property type="entry name" value="Prot-tyrosine_phosphatase-like"/>
</dbReference>
<dbReference type="GO" id="GO:0016787">
    <property type="term" value="F:hydrolase activity"/>
    <property type="evidence" value="ECO:0007669"/>
    <property type="project" value="InterPro"/>
</dbReference>
<dbReference type="PATRIC" id="fig|999552.6.peg.75"/>
<dbReference type="RefSeq" id="WP_024088414.1">
    <property type="nucleotide sequence ID" value="NC_023135.1"/>
</dbReference>
<dbReference type="STRING" id="999552.METH_00400"/>
<sequence length="153" mass="16912">MQDTVEINDRFTVAKFAPDAEQVRRAAREGFRSIINMQTGNEEKKLGMQPEEEGIVAGEAGLTYLHYPVDADQLSDALVDLFRRKALELPSPVLAHCASGKRASAMVMMHVACEEGMGGDTVIAKAEEMGFECDTPELEKFVKDYVSNRNDRG</sequence>
<dbReference type="CDD" id="cd14503">
    <property type="entry name" value="PTP-bact"/>
    <property type="match status" value="1"/>
</dbReference>
<dbReference type="HOGENOM" id="CLU_105726_2_0_5"/>
<gene>
    <name evidence="2" type="ORF">METH_00400</name>
</gene>
<accession>V9VMY3</accession>
<evidence type="ECO:0000259" key="1">
    <source>
        <dbReference type="Pfam" id="PF04273"/>
    </source>
</evidence>
<evidence type="ECO:0000313" key="3">
    <source>
        <dbReference type="Proteomes" id="UP000018780"/>
    </source>
</evidence>
<dbReference type="Proteomes" id="UP000018780">
    <property type="component" value="Chromosome"/>
</dbReference>
<dbReference type="Gene3D" id="3.90.190.10">
    <property type="entry name" value="Protein tyrosine phosphatase superfamily"/>
    <property type="match status" value="1"/>
</dbReference>
<evidence type="ECO:0000313" key="2">
    <source>
        <dbReference type="EMBL" id="AHC99357.1"/>
    </source>
</evidence>
<dbReference type="OrthoDB" id="9805710at2"/>
<dbReference type="SUPFAM" id="SSF52799">
    <property type="entry name" value="(Phosphotyrosine protein) phosphatases II"/>
    <property type="match status" value="1"/>
</dbReference>
<feature type="domain" description="Beta-lactamase hydrolase-like protein phosphatase-like" evidence="1">
    <location>
        <begin position="11"/>
        <end position="108"/>
    </location>
</feature>
<dbReference type="AlphaFoldDB" id="V9VMY3"/>